<protein>
    <submittedName>
        <fullName evidence="1">DUF4238 domain-containing protein</fullName>
    </submittedName>
</protein>
<evidence type="ECO:0000313" key="1">
    <source>
        <dbReference type="EMBL" id="MEJ1086726.1"/>
    </source>
</evidence>
<gene>
    <name evidence="1" type="ORF">WDU99_00165</name>
</gene>
<proteinExistence type="predicted"/>
<name>A0ABU8L829_9MICO</name>
<dbReference type="EMBL" id="JBBDGM010000001">
    <property type="protein sequence ID" value="MEJ1086726.1"/>
    <property type="molecule type" value="Genomic_DNA"/>
</dbReference>
<comment type="caution">
    <text evidence="1">The sequence shown here is derived from an EMBL/GenBank/DDBJ whole genome shotgun (WGS) entry which is preliminary data.</text>
</comment>
<accession>A0ABU8L829</accession>
<dbReference type="InterPro" id="IPR025332">
    <property type="entry name" value="DUF4238"/>
</dbReference>
<organism evidence="1 2">
    <name type="scientific">Microbacterium bandirmense</name>
    <dbReference type="NCBI Taxonomy" id="3122050"/>
    <lineage>
        <taxon>Bacteria</taxon>
        <taxon>Bacillati</taxon>
        <taxon>Actinomycetota</taxon>
        <taxon>Actinomycetes</taxon>
        <taxon>Micrococcales</taxon>
        <taxon>Microbacteriaceae</taxon>
        <taxon>Microbacterium</taxon>
    </lineage>
</organism>
<keyword evidence="2" id="KW-1185">Reference proteome</keyword>
<dbReference type="Pfam" id="PF14022">
    <property type="entry name" value="DUF4238"/>
    <property type="match status" value="1"/>
</dbReference>
<dbReference type="Proteomes" id="UP001371224">
    <property type="component" value="Unassembled WGS sequence"/>
</dbReference>
<reference evidence="1 2" key="1">
    <citation type="submission" date="2024-02" db="EMBL/GenBank/DDBJ databases">
        <authorList>
            <person name="Saticioglu I.B."/>
        </authorList>
    </citation>
    <scope>NUCLEOTIDE SEQUENCE [LARGE SCALE GENOMIC DNA]</scope>
    <source>
        <strain evidence="1 2">Mu-80</strain>
    </source>
</reference>
<sequence>MPQLYLRNFADASEQVMLVSRDELSLAHRSAINRAIAEVGFYRIETEALAREEDKIGFDPEDVEAALSKLESAIAPTIQKLVEGRFAAVDESDWYRLIQFTALQTVRGHRWRDDIIALITQSVHTQVLADLNEEKARAALAHQGKPSTAANAAAFVEDLASSRFPRIVPPQAVLVQESLKMALGDPETDDRGLAQYLVEKKIEVIVPKNATVLTSDEPVCWWSPGDDPVGYATAQIVWLPLSPRLIVQFREPTFDLTAHELPDLRVGEAHDELVAFVNRVVASQAERWIVHHPNDAPIADMVLPAREVWGDELIAVREDATTRRELYVHHRLQRGLEPADTSIKQDAR</sequence>
<evidence type="ECO:0000313" key="2">
    <source>
        <dbReference type="Proteomes" id="UP001371224"/>
    </source>
</evidence>